<dbReference type="PANTHER" id="PTHR46825:SF11">
    <property type="entry name" value="PENICILLIN-BINDING PROTEIN 4"/>
    <property type="match status" value="1"/>
</dbReference>
<protein>
    <submittedName>
        <fullName evidence="5">Beta-lactamase family protein</fullName>
    </submittedName>
</protein>
<evidence type="ECO:0000256" key="3">
    <source>
        <dbReference type="SAM" id="SignalP"/>
    </source>
</evidence>
<evidence type="ECO:0000256" key="1">
    <source>
        <dbReference type="ARBA" id="ARBA00004370"/>
    </source>
</evidence>
<evidence type="ECO:0000259" key="4">
    <source>
        <dbReference type="Pfam" id="PF00144"/>
    </source>
</evidence>
<name>A0ABR8WNF0_9FLAO</name>
<feature type="domain" description="Beta-lactamase-related" evidence="4">
    <location>
        <begin position="41"/>
        <end position="329"/>
    </location>
</feature>
<dbReference type="EMBL" id="JACSPS010000003">
    <property type="protein sequence ID" value="MBD8018608.1"/>
    <property type="molecule type" value="Genomic_DNA"/>
</dbReference>
<evidence type="ECO:0000313" key="6">
    <source>
        <dbReference type="Proteomes" id="UP000626242"/>
    </source>
</evidence>
<gene>
    <name evidence="5" type="ORF">H9628_09005</name>
</gene>
<dbReference type="Pfam" id="PF00144">
    <property type="entry name" value="Beta-lactamase"/>
    <property type="match status" value="1"/>
</dbReference>
<feature type="signal peptide" evidence="3">
    <location>
        <begin position="1"/>
        <end position="19"/>
    </location>
</feature>
<reference evidence="5 6" key="1">
    <citation type="submission" date="2020-08" db="EMBL/GenBank/DDBJ databases">
        <title>A Genomic Blueprint of the Chicken Gut Microbiome.</title>
        <authorList>
            <person name="Gilroy R."/>
            <person name="Ravi A."/>
            <person name="Getino M."/>
            <person name="Pursley I."/>
            <person name="Horton D.L."/>
            <person name="Alikhan N.-F."/>
            <person name="Baker D."/>
            <person name="Gharbi K."/>
            <person name="Hall N."/>
            <person name="Watson M."/>
            <person name="Adriaenssens E.M."/>
            <person name="Foster-Nyarko E."/>
            <person name="Jarju S."/>
            <person name="Secka A."/>
            <person name="Antonio M."/>
            <person name="Oren A."/>
            <person name="Chaudhuri R."/>
            <person name="La Ragione R.M."/>
            <person name="Hildebrand F."/>
            <person name="Pallen M.J."/>
        </authorList>
    </citation>
    <scope>NUCLEOTIDE SEQUENCE [LARGE SCALE GENOMIC DNA]</scope>
    <source>
        <strain evidence="5 6">Sa1CVA4</strain>
    </source>
</reference>
<evidence type="ECO:0000313" key="5">
    <source>
        <dbReference type="EMBL" id="MBD8018608.1"/>
    </source>
</evidence>
<dbReference type="InterPro" id="IPR001466">
    <property type="entry name" value="Beta-lactam-related"/>
</dbReference>
<sequence>MKTKLFTVALSGLMSLCFAQQGNREKLSAYLDSLAAHHKAMGSYALATNGKPDFVKVTGFADAETQQKANMKTQYRIGSVSKIFTAVLVMQAVEKKKLTLQTKLSEFYPSVPNAAQITVEQMLQHRTGIHNLTDEKEYWDYHQKPQSEKQMVDIIAKYKSDFVPGEKHAYSNSNYILLGYILEKIYKKPYADLIQDKIAKPLKLNLTRVGGKINASENQANSYFFNNGQFQKNAETDMSVPVGAGNLISTPTELLKFIIALEEGKLISKASLAQMKDFRDNYGFGLAKIPFINKYGYGHSGRIEEFRSVVFYFPEDKAGISFITNQSDYDVNQISINMLKTAMNMDFEMPDFKVKSVDLSILKTYDGTYKAPNFPLDIKIFVENNKLMAQATGQGAFALEVISDTEFQFLPAGIKIQFNPGKNTFDFKQGANELVFTKQ</sequence>
<dbReference type="Proteomes" id="UP000626242">
    <property type="component" value="Unassembled WGS sequence"/>
</dbReference>
<dbReference type="SUPFAM" id="SSF56601">
    <property type="entry name" value="beta-lactamase/transpeptidase-like"/>
    <property type="match status" value="1"/>
</dbReference>
<proteinExistence type="predicted"/>
<keyword evidence="2" id="KW-0472">Membrane</keyword>
<keyword evidence="6" id="KW-1185">Reference proteome</keyword>
<organism evidence="5 6">
    <name type="scientific">Kaistella pullorum</name>
    <dbReference type="NCBI Taxonomy" id="2763074"/>
    <lineage>
        <taxon>Bacteria</taxon>
        <taxon>Pseudomonadati</taxon>
        <taxon>Bacteroidota</taxon>
        <taxon>Flavobacteriia</taxon>
        <taxon>Flavobacteriales</taxon>
        <taxon>Weeksellaceae</taxon>
        <taxon>Chryseobacterium group</taxon>
        <taxon>Kaistella</taxon>
    </lineage>
</organism>
<comment type="caution">
    <text evidence="5">The sequence shown here is derived from an EMBL/GenBank/DDBJ whole genome shotgun (WGS) entry which is preliminary data.</text>
</comment>
<dbReference type="InterPro" id="IPR050491">
    <property type="entry name" value="AmpC-like"/>
</dbReference>
<accession>A0ABR8WNF0</accession>
<dbReference type="PANTHER" id="PTHR46825">
    <property type="entry name" value="D-ALANYL-D-ALANINE-CARBOXYPEPTIDASE/ENDOPEPTIDASE AMPH"/>
    <property type="match status" value="1"/>
</dbReference>
<dbReference type="Gene3D" id="3.40.710.10">
    <property type="entry name" value="DD-peptidase/beta-lactamase superfamily"/>
    <property type="match status" value="1"/>
</dbReference>
<evidence type="ECO:0000256" key="2">
    <source>
        <dbReference type="ARBA" id="ARBA00023136"/>
    </source>
</evidence>
<dbReference type="InterPro" id="IPR012338">
    <property type="entry name" value="Beta-lactam/transpept-like"/>
</dbReference>
<keyword evidence="3" id="KW-0732">Signal</keyword>
<comment type="subcellular location">
    <subcellularLocation>
        <location evidence="1">Membrane</location>
    </subcellularLocation>
</comment>
<feature type="chain" id="PRO_5045282549" evidence="3">
    <location>
        <begin position="20"/>
        <end position="439"/>
    </location>
</feature>
<dbReference type="RefSeq" id="WP_251833816.1">
    <property type="nucleotide sequence ID" value="NZ_JACSPS010000003.1"/>
</dbReference>